<comment type="caution">
    <text evidence="4">The sequence shown here is derived from an EMBL/GenBank/DDBJ whole genome shotgun (WGS) entry which is preliminary data.</text>
</comment>
<protein>
    <submittedName>
        <fullName evidence="4">(pine wood nematode) hypothetical protein</fullName>
    </submittedName>
</protein>
<feature type="active site" description="Acyl-ester intermediate" evidence="2">
    <location>
        <position position="251"/>
    </location>
</feature>
<dbReference type="Gene3D" id="3.90.1300.10">
    <property type="entry name" value="Amidase signature (AS) domain"/>
    <property type="match status" value="1"/>
</dbReference>
<dbReference type="PROSITE" id="PS00571">
    <property type="entry name" value="AMIDASES"/>
    <property type="match status" value="1"/>
</dbReference>
<accession>A0A7I8WZQ3</accession>
<gene>
    <name evidence="4" type="ORF">BXYJ_LOCUS13953</name>
</gene>
<dbReference type="Proteomes" id="UP000582659">
    <property type="component" value="Unassembled WGS sequence"/>
</dbReference>
<dbReference type="Proteomes" id="UP000659654">
    <property type="component" value="Unassembled WGS sequence"/>
</dbReference>
<organism evidence="4 5">
    <name type="scientific">Bursaphelenchus xylophilus</name>
    <name type="common">Pinewood nematode worm</name>
    <name type="synonym">Aphelenchoides xylophilus</name>
    <dbReference type="NCBI Taxonomy" id="6326"/>
    <lineage>
        <taxon>Eukaryota</taxon>
        <taxon>Metazoa</taxon>
        <taxon>Ecdysozoa</taxon>
        <taxon>Nematoda</taxon>
        <taxon>Chromadorea</taxon>
        <taxon>Rhabditida</taxon>
        <taxon>Tylenchina</taxon>
        <taxon>Tylenchomorpha</taxon>
        <taxon>Aphelenchoidea</taxon>
        <taxon>Aphelenchoididae</taxon>
        <taxon>Bursaphelenchus</taxon>
    </lineage>
</organism>
<dbReference type="PANTHER" id="PTHR43372:SF4">
    <property type="entry name" value="FATTY-ACID AMIDE HYDROLASE 2"/>
    <property type="match status" value="1"/>
</dbReference>
<dbReference type="AlphaFoldDB" id="A0A7I8WZQ3"/>
<dbReference type="PANTHER" id="PTHR43372">
    <property type="entry name" value="FATTY-ACID AMIDE HYDROLASE"/>
    <property type="match status" value="1"/>
</dbReference>
<evidence type="ECO:0000256" key="2">
    <source>
        <dbReference type="PIRSR" id="PIRSR001221-1"/>
    </source>
</evidence>
<dbReference type="InterPro" id="IPR020556">
    <property type="entry name" value="Amidase_CS"/>
</dbReference>
<feature type="domain" description="Amidase" evidence="3">
    <location>
        <begin position="86"/>
        <end position="525"/>
    </location>
</feature>
<dbReference type="EMBL" id="CAJFDI010000006">
    <property type="protein sequence ID" value="CAD5233862.1"/>
    <property type="molecule type" value="Genomic_DNA"/>
</dbReference>
<sequence length="546" mass="60226">MRSMIPPLVDQLVRGLSSEAKVGALKGTGAGQERTTFVQNLFSASYRVFAELEKRIITPPSQDPLTRLTAQEAAKQIREGKLTSFEYVKTYIERIRDADRYINAVSELYEYEALEQAKEVDKYLKELDRNSEAFQNLAANKPLLGIPVSVKHSFDVKGWRNICGLPHLRQNPPAAEDAGVIKKVREAGGIPLCYTNVPEACFWAETSNKVYGTTCSPYDDRTTPGGSSGGEGALLAAEGSILGIGSDFGGSLRNPAFMNGIFSFKPVGTDIPIEGHFPYNDTEEFKTVAVAGPMTRYAKDMALFFSALSGKKIPDNYASLKPTKVLHTLDSSEGATPLSPVVKNAVHTVANALAEGFSIKNEAFELQPFQRMVECLVNELVHPYPHDGGLIKAAFPDADKSNFLSEMYKCILGFGKINPGTCLAIKTFSEPKSEAEHHRMHDELLGYRQWIDSELKQNVVLVAPPLPQNHYFHHVHKISGFSDWHSTAIFNGLAVPVACAPIGLDSNGYPMSVQLVSARGNEFLLMRMQEFLEEKFGGWQPPRKFD</sequence>
<dbReference type="GO" id="GO:0012505">
    <property type="term" value="C:endomembrane system"/>
    <property type="evidence" value="ECO:0007669"/>
    <property type="project" value="TreeGrafter"/>
</dbReference>
<evidence type="ECO:0000256" key="1">
    <source>
        <dbReference type="ARBA" id="ARBA00009199"/>
    </source>
</evidence>
<dbReference type="OrthoDB" id="6428749at2759"/>
<proteinExistence type="inferred from homology"/>
<dbReference type="InterPro" id="IPR036928">
    <property type="entry name" value="AS_sf"/>
</dbReference>
<dbReference type="InterPro" id="IPR052739">
    <property type="entry name" value="FAAH2"/>
</dbReference>
<dbReference type="SMR" id="A0A7I8WZQ3"/>
<dbReference type="SUPFAM" id="SSF75304">
    <property type="entry name" value="Amidase signature (AS) enzymes"/>
    <property type="match status" value="1"/>
</dbReference>
<evidence type="ECO:0000259" key="3">
    <source>
        <dbReference type="Pfam" id="PF01425"/>
    </source>
</evidence>
<name>A0A7I8WZQ3_BURXY</name>
<evidence type="ECO:0000313" key="4">
    <source>
        <dbReference type="EMBL" id="CAD5233862.1"/>
    </source>
</evidence>
<keyword evidence="5" id="KW-1185">Reference proteome</keyword>
<feature type="active site" description="Charge relay system" evidence="2">
    <location>
        <position position="227"/>
    </location>
</feature>
<reference evidence="4" key="1">
    <citation type="submission" date="2020-09" db="EMBL/GenBank/DDBJ databases">
        <authorList>
            <person name="Kikuchi T."/>
        </authorList>
    </citation>
    <scope>NUCLEOTIDE SEQUENCE</scope>
    <source>
        <strain evidence="4">Ka4C1</strain>
    </source>
</reference>
<comment type="similarity">
    <text evidence="1">Belongs to the amidase family.</text>
</comment>
<feature type="active site" description="Charge relay system" evidence="2">
    <location>
        <position position="151"/>
    </location>
</feature>
<dbReference type="InterPro" id="IPR023631">
    <property type="entry name" value="Amidase_dom"/>
</dbReference>
<evidence type="ECO:0000313" key="5">
    <source>
        <dbReference type="Proteomes" id="UP000659654"/>
    </source>
</evidence>
<dbReference type="EMBL" id="CAJFCV020000006">
    <property type="protein sequence ID" value="CAG9129316.1"/>
    <property type="molecule type" value="Genomic_DNA"/>
</dbReference>
<dbReference type="Pfam" id="PF01425">
    <property type="entry name" value="Amidase"/>
    <property type="match status" value="1"/>
</dbReference>